<keyword evidence="2" id="KW-0812">Transmembrane</keyword>
<dbReference type="RefSeq" id="WP_119423937.1">
    <property type="nucleotide sequence ID" value="NZ_JBHOFJ010000001.1"/>
</dbReference>
<dbReference type="EMBL" id="QQXK01000006">
    <property type="protein sequence ID" value="RII43032.1"/>
    <property type="molecule type" value="Genomic_DNA"/>
</dbReference>
<evidence type="ECO:0000313" key="5">
    <source>
        <dbReference type="EMBL" id="RII43032.1"/>
    </source>
</evidence>
<protein>
    <submittedName>
        <fullName evidence="5">DoxX family membrane protein</fullName>
    </submittedName>
</protein>
<evidence type="ECO:0000256" key="3">
    <source>
        <dbReference type="ARBA" id="ARBA00022989"/>
    </source>
</evidence>
<gene>
    <name evidence="5" type="ORF">DWB68_04430</name>
</gene>
<comment type="subcellular location">
    <subcellularLocation>
        <location evidence="1">Membrane</location>
        <topology evidence="1">Multi-pass membrane protein</topology>
    </subcellularLocation>
</comment>
<dbReference type="AlphaFoldDB" id="A0A399JFW2"/>
<evidence type="ECO:0000313" key="6">
    <source>
        <dbReference type="Proteomes" id="UP000265419"/>
    </source>
</evidence>
<evidence type="ECO:0000256" key="2">
    <source>
        <dbReference type="ARBA" id="ARBA00022692"/>
    </source>
</evidence>
<dbReference type="Proteomes" id="UP000265419">
    <property type="component" value="Unassembled WGS sequence"/>
</dbReference>
<accession>A0A399JFW2</accession>
<keyword evidence="4" id="KW-0472">Membrane</keyword>
<reference evidence="5 6" key="1">
    <citation type="submission" date="2018-07" db="EMBL/GenBank/DDBJ databases">
        <title>Arthrobacter sp. nov., isolated from raw cow's milk with high bacterial count.</title>
        <authorList>
            <person name="Hahne J."/>
            <person name="Isele D."/>
            <person name="Lipski A."/>
        </authorList>
    </citation>
    <scope>NUCLEOTIDE SEQUENCE [LARGE SCALE GENOMIC DNA]</scope>
    <source>
        <strain evidence="5 6">JZ R-35</strain>
    </source>
</reference>
<dbReference type="Pfam" id="PF07681">
    <property type="entry name" value="DoxX"/>
    <property type="match status" value="1"/>
</dbReference>
<proteinExistence type="predicted"/>
<comment type="caution">
    <text evidence="5">The sequence shown here is derived from an EMBL/GenBank/DDBJ whole genome shotgun (WGS) entry which is preliminary data.</text>
</comment>
<keyword evidence="6" id="KW-1185">Reference proteome</keyword>
<name>A0A399JFW2_9MICC</name>
<sequence>MTLIRTIARPLLAAPFVLGGLSRLRAPESSAAALRPLLAKASRSVPALQGLSDRPELVARAIGGVQVGAGALLALGRLPRISSALIVASQALTLASDRPSAESSRGDRIASLATQAGLTGGALLAAVDTNGKPSLVWRAKDAGARGQKFLAKETRKAKKALA</sequence>
<dbReference type="GO" id="GO:0016020">
    <property type="term" value="C:membrane"/>
    <property type="evidence" value="ECO:0007669"/>
    <property type="project" value="UniProtKB-SubCell"/>
</dbReference>
<evidence type="ECO:0000256" key="1">
    <source>
        <dbReference type="ARBA" id="ARBA00004141"/>
    </source>
</evidence>
<evidence type="ECO:0000256" key="4">
    <source>
        <dbReference type="ARBA" id="ARBA00023136"/>
    </source>
</evidence>
<keyword evidence="3" id="KW-1133">Transmembrane helix</keyword>
<organism evidence="5 6">
    <name type="scientific">Galactobacter valiniphilus</name>
    <dbReference type="NCBI Taxonomy" id="2676122"/>
    <lineage>
        <taxon>Bacteria</taxon>
        <taxon>Bacillati</taxon>
        <taxon>Actinomycetota</taxon>
        <taxon>Actinomycetes</taxon>
        <taxon>Micrococcales</taxon>
        <taxon>Micrococcaceae</taxon>
        <taxon>Galactobacter</taxon>
    </lineage>
</organism>
<dbReference type="InterPro" id="IPR032808">
    <property type="entry name" value="DoxX"/>
</dbReference>